<keyword evidence="3 8" id="KW-0812">Transmembrane</keyword>
<evidence type="ECO:0000313" key="9">
    <source>
        <dbReference type="EMBL" id="CAK7909649.1"/>
    </source>
</evidence>
<keyword evidence="10" id="KW-1185">Reference proteome</keyword>
<feature type="transmembrane region" description="Helical" evidence="8">
    <location>
        <begin position="58"/>
        <end position="81"/>
    </location>
</feature>
<sequence length="410" mass="45853">MNFLNHRRSSDDDIDSISDAGGGNNSRSATAKSRKPPNTAFRQQRLKAWQPILTPKSVIPLLFVLAMIFTPLGIAILHTVYNVETLQVNYSACEELTANQAFTAIPSKFVTKHLSGNLDLKWKLVNDTTSGNGVFDPVTMEPNGSSNGLTCQVQFSLNKPIKPPIYLYYHLTNFYQNHRKYVESYDLGQLSGNDVGLNDLASKCKPLRGNDQGKIYYPAGLIANSFFNDTFSSPVLLNAQSSDNYEVYNMSSIGISWSSDRNHKYKNSTYDLDQIVPPPNWSKLFPNGYTRENFPDLSKWEHLQNWMRTAGLPNFYKLYSKNEHDTMSSGVYQIDIALNYPTSGFGGKKSLVITTNSIFGGRNLSLGVIYIIVAVICLVLGVAFLLQHLIKPRRIGDHTYLHGGNVRDAL</sequence>
<gene>
    <name evidence="9" type="primary">CDC50</name>
    <name evidence="9" type="ORF">CAAN4_E15874</name>
</gene>
<keyword evidence="9" id="KW-0132">Cell division</keyword>
<reference evidence="9 10" key="1">
    <citation type="submission" date="2024-01" db="EMBL/GenBank/DDBJ databases">
        <authorList>
            <consortium name="Genoscope - CEA"/>
            <person name="William W."/>
        </authorList>
    </citation>
    <scope>NUCLEOTIDE SEQUENCE [LARGE SCALE GENOMIC DNA]</scope>
    <source>
        <strain evidence="9 10">29B2s-10</strain>
    </source>
</reference>
<evidence type="ECO:0000256" key="4">
    <source>
        <dbReference type="ARBA" id="ARBA00022989"/>
    </source>
</evidence>
<feature type="transmembrane region" description="Helical" evidence="8">
    <location>
        <begin position="364"/>
        <end position="386"/>
    </location>
</feature>
<evidence type="ECO:0000256" key="1">
    <source>
        <dbReference type="ARBA" id="ARBA00004141"/>
    </source>
</evidence>
<dbReference type="PANTHER" id="PTHR10926">
    <property type="entry name" value="CELL CYCLE CONTROL PROTEIN 50"/>
    <property type="match status" value="1"/>
</dbReference>
<dbReference type="GO" id="GO:0051301">
    <property type="term" value="P:cell division"/>
    <property type="evidence" value="ECO:0007669"/>
    <property type="project" value="UniProtKB-KW"/>
</dbReference>
<evidence type="ECO:0000256" key="6">
    <source>
        <dbReference type="PIRNR" id="PIRNR015840"/>
    </source>
</evidence>
<feature type="region of interest" description="Disordered" evidence="7">
    <location>
        <begin position="1"/>
        <end position="39"/>
    </location>
</feature>
<evidence type="ECO:0000256" key="3">
    <source>
        <dbReference type="ARBA" id="ARBA00022692"/>
    </source>
</evidence>
<dbReference type="InterPro" id="IPR005045">
    <property type="entry name" value="CDC50/LEM3_fam"/>
</dbReference>
<keyword evidence="5 6" id="KW-0472">Membrane</keyword>
<accession>A0ABP0EGJ6</accession>
<dbReference type="EMBL" id="OZ004257">
    <property type="protein sequence ID" value="CAK7909649.1"/>
    <property type="molecule type" value="Genomic_DNA"/>
</dbReference>
<keyword evidence="4 8" id="KW-1133">Transmembrane helix</keyword>
<comment type="subcellular location">
    <subcellularLocation>
        <location evidence="1">Membrane</location>
        <topology evidence="1">Multi-pass membrane protein</topology>
    </subcellularLocation>
</comment>
<evidence type="ECO:0000256" key="8">
    <source>
        <dbReference type="SAM" id="Phobius"/>
    </source>
</evidence>
<organism evidence="9 10">
    <name type="scientific">[Candida] anglica</name>
    <dbReference type="NCBI Taxonomy" id="148631"/>
    <lineage>
        <taxon>Eukaryota</taxon>
        <taxon>Fungi</taxon>
        <taxon>Dikarya</taxon>
        <taxon>Ascomycota</taxon>
        <taxon>Saccharomycotina</taxon>
        <taxon>Pichiomycetes</taxon>
        <taxon>Debaryomycetaceae</taxon>
        <taxon>Kurtzmaniella</taxon>
    </lineage>
</organism>
<dbReference type="PANTHER" id="PTHR10926:SF0">
    <property type="entry name" value="CDC50, ISOFORM A"/>
    <property type="match status" value="1"/>
</dbReference>
<dbReference type="PIRSF" id="PIRSF015840">
    <property type="entry name" value="DUF284_TM_euk"/>
    <property type="match status" value="1"/>
</dbReference>
<keyword evidence="9" id="KW-0131">Cell cycle</keyword>
<comment type="similarity">
    <text evidence="2 6">Belongs to the CDC50/LEM3 family.</text>
</comment>
<proteinExistence type="inferred from homology"/>
<name>A0ABP0EGJ6_9ASCO</name>
<evidence type="ECO:0000313" key="10">
    <source>
        <dbReference type="Proteomes" id="UP001497600"/>
    </source>
</evidence>
<evidence type="ECO:0000256" key="2">
    <source>
        <dbReference type="ARBA" id="ARBA00009457"/>
    </source>
</evidence>
<protein>
    <submittedName>
        <fullName evidence="9">Cell division control protein 50</fullName>
    </submittedName>
</protein>
<evidence type="ECO:0000256" key="5">
    <source>
        <dbReference type="ARBA" id="ARBA00023136"/>
    </source>
</evidence>
<dbReference type="Proteomes" id="UP001497600">
    <property type="component" value="Chromosome E"/>
</dbReference>
<evidence type="ECO:0000256" key="7">
    <source>
        <dbReference type="SAM" id="MobiDB-lite"/>
    </source>
</evidence>
<dbReference type="Pfam" id="PF03381">
    <property type="entry name" value="CDC50"/>
    <property type="match status" value="1"/>
</dbReference>